<name>A0A446BSN9_9PEZI</name>
<feature type="compositionally biased region" description="Low complexity" evidence="1">
    <location>
        <begin position="31"/>
        <end position="43"/>
    </location>
</feature>
<organism evidence="2 3">
    <name type="scientific">Thermothielavioides terrestris</name>
    <dbReference type="NCBI Taxonomy" id="2587410"/>
    <lineage>
        <taxon>Eukaryota</taxon>
        <taxon>Fungi</taxon>
        <taxon>Dikarya</taxon>
        <taxon>Ascomycota</taxon>
        <taxon>Pezizomycotina</taxon>
        <taxon>Sordariomycetes</taxon>
        <taxon>Sordariomycetidae</taxon>
        <taxon>Sordariales</taxon>
        <taxon>Chaetomiaceae</taxon>
        <taxon>Thermothielavioides</taxon>
    </lineage>
</organism>
<evidence type="ECO:0000256" key="1">
    <source>
        <dbReference type="SAM" id="MobiDB-lite"/>
    </source>
</evidence>
<feature type="region of interest" description="Disordered" evidence="1">
    <location>
        <begin position="31"/>
        <end position="60"/>
    </location>
</feature>
<reference evidence="2 3" key="1">
    <citation type="submission" date="2018-04" db="EMBL/GenBank/DDBJ databases">
        <authorList>
            <person name="Huttner S."/>
            <person name="Dainat J."/>
        </authorList>
    </citation>
    <scope>NUCLEOTIDE SEQUENCE [LARGE SCALE GENOMIC DNA]</scope>
</reference>
<accession>A0A446BSN9</accession>
<gene>
    <name evidence="2" type="ORF">TT172_LOCUS7940</name>
</gene>
<dbReference type="GO" id="GO:0003676">
    <property type="term" value="F:nucleic acid binding"/>
    <property type="evidence" value="ECO:0007669"/>
    <property type="project" value="InterPro"/>
</dbReference>
<protein>
    <submittedName>
        <fullName evidence="2">A0d2d12f-5b3c-4e86-b16c-5710962d7d62</fullName>
    </submittedName>
</protein>
<feature type="compositionally biased region" description="Basic and acidic residues" evidence="1">
    <location>
        <begin position="440"/>
        <end position="453"/>
    </location>
</feature>
<feature type="compositionally biased region" description="Basic residues" evidence="1">
    <location>
        <begin position="417"/>
        <end position="427"/>
    </location>
</feature>
<proteinExistence type="predicted"/>
<evidence type="ECO:0000313" key="2">
    <source>
        <dbReference type="EMBL" id="SPQ25521.1"/>
    </source>
</evidence>
<feature type="region of interest" description="Disordered" evidence="1">
    <location>
        <begin position="84"/>
        <end position="164"/>
    </location>
</feature>
<dbReference type="GO" id="GO:0008270">
    <property type="term" value="F:zinc ion binding"/>
    <property type="evidence" value="ECO:0007669"/>
    <property type="project" value="InterPro"/>
</dbReference>
<dbReference type="AlphaFoldDB" id="A0A446BSN9"/>
<dbReference type="Gene3D" id="4.10.60.10">
    <property type="entry name" value="Zinc finger, CCHC-type"/>
    <property type="match status" value="1"/>
</dbReference>
<dbReference type="Proteomes" id="UP000289323">
    <property type="component" value="Unassembled WGS sequence"/>
</dbReference>
<dbReference type="InterPro" id="IPR036875">
    <property type="entry name" value="Znf_CCHC_sf"/>
</dbReference>
<dbReference type="EMBL" id="OUUZ01000015">
    <property type="protein sequence ID" value="SPQ25521.1"/>
    <property type="molecule type" value="Genomic_DNA"/>
</dbReference>
<sequence>MEDDVAARSTGGAERPKTALDILAAVAAAAARQPRGTRAANRCCARHHAEQKNPPEGLALSSKFSLNKSEDLVVLGTRIAASETNESQLSEMATKKTTAAADHLPLATNNNAGNGSGDREVANKITSGQTKPKDAAGQTGKKKKSAEKPTTPAGGGPTASSADDDKWAEIRKLLGTEEAILQLNKDRELKAMLLETLQPEKEFGPICANPNCGEFGHTLAVCPRPTNMADGDMCGCFFCNVVDHDADECPMMEWVTPSTLVTHLITNRAGMPPWNTRIDWVRLAIDNWDLVCFALLPLTRAYVKREYIPKKRWEEVNGLSGITDPLFANADRRLLKQLANPDRTKTRARPLMEATQTMCYCADQCGGYAVFQNKSLAKYIPNMRVDVKTHQQLLAERAREVAECERLLEKKMPKKADKSRKKGRRALKKEAAAAAAAAEEAEKAEASSSKGKEPAAAGPSKAEDNTTVPASTTVTLDDDDDEPDVPLSDRLMDLGDQISDLLDNLRNIVRS</sequence>
<feature type="compositionally biased region" description="Polar residues" evidence="1">
    <location>
        <begin position="84"/>
        <end position="97"/>
    </location>
</feature>
<evidence type="ECO:0000313" key="3">
    <source>
        <dbReference type="Proteomes" id="UP000289323"/>
    </source>
</evidence>
<dbReference type="SUPFAM" id="SSF57756">
    <property type="entry name" value="Retrovirus zinc finger-like domains"/>
    <property type="match status" value="1"/>
</dbReference>
<feature type="region of interest" description="Disordered" evidence="1">
    <location>
        <begin position="412"/>
        <end position="491"/>
    </location>
</feature>